<evidence type="ECO:0000313" key="3">
    <source>
        <dbReference type="Proteomes" id="UP000540412"/>
    </source>
</evidence>
<reference evidence="2 3" key="1">
    <citation type="submission" date="2020-08" db="EMBL/GenBank/DDBJ databases">
        <title>Sequencing the genomes of 1000 actinobacteria strains.</title>
        <authorList>
            <person name="Klenk H.-P."/>
        </authorList>
    </citation>
    <scope>NUCLEOTIDE SEQUENCE [LARGE SCALE GENOMIC DNA]</scope>
    <source>
        <strain evidence="2 3">DSM 43582</strain>
    </source>
</reference>
<dbReference type="EMBL" id="JACHIT010000002">
    <property type="protein sequence ID" value="MBB5915700.1"/>
    <property type="molecule type" value="Genomic_DNA"/>
</dbReference>
<comment type="caution">
    <text evidence="2">The sequence shown here is derived from an EMBL/GenBank/DDBJ whole genome shotgun (WGS) entry which is preliminary data.</text>
</comment>
<feature type="domain" description="Pyridoxamine 5'-phosphate oxidase N-terminal" evidence="1">
    <location>
        <begin position="24"/>
        <end position="138"/>
    </location>
</feature>
<dbReference type="InterPro" id="IPR011576">
    <property type="entry name" value="Pyridox_Oxase_N"/>
</dbReference>
<sequence>MAAESTTTDSEICREFVRIAHTIVWCTLTTVDSHGSPRSRVVHPYWESSGDGVVGWVFTRPGSLTVKHVARNPHISCSYWSPSHETAVADCRAQVVDDEYTRAKVWSVFATAPEPLGYDPRILGADDHHSPAITVLRMVPHRLRVPSGLWRRSPHVTRGRPGGHGGPS</sequence>
<protein>
    <submittedName>
        <fullName evidence="2">General stress protein 26</fullName>
    </submittedName>
</protein>
<dbReference type="Pfam" id="PF01243">
    <property type="entry name" value="PNPOx_N"/>
    <property type="match status" value="1"/>
</dbReference>
<dbReference type="AlphaFoldDB" id="A0A7W9PGW5"/>
<organism evidence="2 3">
    <name type="scientific">Nocardia transvalensis</name>
    <dbReference type="NCBI Taxonomy" id="37333"/>
    <lineage>
        <taxon>Bacteria</taxon>
        <taxon>Bacillati</taxon>
        <taxon>Actinomycetota</taxon>
        <taxon>Actinomycetes</taxon>
        <taxon>Mycobacteriales</taxon>
        <taxon>Nocardiaceae</taxon>
        <taxon>Nocardia</taxon>
    </lineage>
</organism>
<name>A0A7W9PGW5_9NOCA</name>
<dbReference type="RefSeq" id="WP_051161842.1">
    <property type="nucleotide sequence ID" value="NZ_JACHIT010000002.1"/>
</dbReference>
<dbReference type="Proteomes" id="UP000540412">
    <property type="component" value="Unassembled WGS sequence"/>
</dbReference>
<dbReference type="Gene3D" id="2.30.110.10">
    <property type="entry name" value="Electron Transport, Fmn-binding Protein, Chain A"/>
    <property type="match status" value="1"/>
</dbReference>
<proteinExistence type="predicted"/>
<gene>
    <name evidence="2" type="ORF">BJY24_004612</name>
</gene>
<keyword evidence="3" id="KW-1185">Reference proteome</keyword>
<dbReference type="InterPro" id="IPR012349">
    <property type="entry name" value="Split_barrel_FMN-bd"/>
</dbReference>
<evidence type="ECO:0000259" key="1">
    <source>
        <dbReference type="Pfam" id="PF01243"/>
    </source>
</evidence>
<accession>A0A7W9PGW5</accession>
<dbReference type="SUPFAM" id="SSF50475">
    <property type="entry name" value="FMN-binding split barrel"/>
    <property type="match status" value="1"/>
</dbReference>
<evidence type="ECO:0000313" key="2">
    <source>
        <dbReference type="EMBL" id="MBB5915700.1"/>
    </source>
</evidence>